<keyword evidence="1" id="KW-0805">Transcription regulation</keyword>
<dbReference type="RefSeq" id="WP_116684950.1">
    <property type="nucleotide sequence ID" value="NZ_QURL01000017.1"/>
</dbReference>
<dbReference type="CDD" id="cd01392">
    <property type="entry name" value="HTH_LacI"/>
    <property type="match status" value="1"/>
</dbReference>
<dbReference type="InterPro" id="IPR046335">
    <property type="entry name" value="LacI/GalR-like_sensor"/>
</dbReference>
<gene>
    <name evidence="5" type="ORF">DYI37_19520</name>
</gene>
<sequence>MVRLKEVAALAGVHPATASRALNPQTAPKVKAATLERVKAAALELDYRVNTQAANLRKKRSGLIGVVMRDFTNMMLPIMFKGIEDRLRKSGYVALLGTTYADADRKRDLYRTFMDRRVDGMIVTYADRIDEDLERVRSARVPSVLINRSTLSGGESRVLPDIAIAMTQIVDHLAGFGHTEFGYIAGPENSAMSDRKSEAFRAAIGRHELHVGEERMVRPVLATDDEGERIALRLLTQHPELTALVCSNDLLAIGALRAAAKLGLGCPKDISVSGFNDIPFLDRIEPPLTTASIPHYEMGYAAAERLVREIAGERDLESEIVFPSSIVVRRSTGPVRA</sequence>
<dbReference type="InterPro" id="IPR000843">
    <property type="entry name" value="HTH_LacI"/>
</dbReference>
<reference evidence="5 6" key="1">
    <citation type="submission" date="2018-08" db="EMBL/GenBank/DDBJ databases">
        <title>Fulvimarina sp. 85, whole genome shotgun sequence.</title>
        <authorList>
            <person name="Tuo L."/>
        </authorList>
    </citation>
    <scope>NUCLEOTIDE SEQUENCE [LARGE SCALE GENOMIC DNA]</scope>
    <source>
        <strain evidence="5 6">85</strain>
    </source>
</reference>
<dbReference type="Proteomes" id="UP000264310">
    <property type="component" value="Unassembled WGS sequence"/>
</dbReference>
<dbReference type="OrthoDB" id="7325800at2"/>
<dbReference type="GO" id="GO:0000976">
    <property type="term" value="F:transcription cis-regulatory region binding"/>
    <property type="evidence" value="ECO:0007669"/>
    <property type="project" value="TreeGrafter"/>
</dbReference>
<keyword evidence="2" id="KW-0238">DNA-binding</keyword>
<accession>A0A371WXT1</accession>
<dbReference type="Gene3D" id="1.10.260.40">
    <property type="entry name" value="lambda repressor-like DNA-binding domains"/>
    <property type="match status" value="1"/>
</dbReference>
<evidence type="ECO:0000256" key="3">
    <source>
        <dbReference type="ARBA" id="ARBA00023163"/>
    </source>
</evidence>
<dbReference type="Pfam" id="PF00356">
    <property type="entry name" value="LacI"/>
    <property type="match status" value="1"/>
</dbReference>
<dbReference type="PROSITE" id="PS50932">
    <property type="entry name" value="HTH_LACI_2"/>
    <property type="match status" value="1"/>
</dbReference>
<proteinExistence type="predicted"/>
<name>A0A371WXT1_9HYPH</name>
<evidence type="ECO:0000256" key="2">
    <source>
        <dbReference type="ARBA" id="ARBA00023125"/>
    </source>
</evidence>
<comment type="caution">
    <text evidence="5">The sequence shown here is derived from an EMBL/GenBank/DDBJ whole genome shotgun (WGS) entry which is preliminary data.</text>
</comment>
<protein>
    <submittedName>
        <fullName evidence="5">LacI family transcriptional regulator</fullName>
    </submittedName>
</protein>
<dbReference type="SMART" id="SM00354">
    <property type="entry name" value="HTH_LACI"/>
    <property type="match status" value="1"/>
</dbReference>
<dbReference type="InterPro" id="IPR028082">
    <property type="entry name" value="Peripla_BP_I"/>
</dbReference>
<dbReference type="SUPFAM" id="SSF53822">
    <property type="entry name" value="Periplasmic binding protein-like I"/>
    <property type="match status" value="1"/>
</dbReference>
<keyword evidence="3" id="KW-0804">Transcription</keyword>
<evidence type="ECO:0000313" key="6">
    <source>
        <dbReference type="Proteomes" id="UP000264310"/>
    </source>
</evidence>
<dbReference type="AlphaFoldDB" id="A0A371WXT1"/>
<feature type="domain" description="HTH lacI-type" evidence="4">
    <location>
        <begin position="2"/>
        <end position="58"/>
    </location>
</feature>
<dbReference type="PANTHER" id="PTHR30146">
    <property type="entry name" value="LACI-RELATED TRANSCRIPTIONAL REPRESSOR"/>
    <property type="match status" value="1"/>
</dbReference>
<dbReference type="PANTHER" id="PTHR30146:SF109">
    <property type="entry name" value="HTH-TYPE TRANSCRIPTIONAL REGULATOR GALS"/>
    <property type="match status" value="1"/>
</dbReference>
<dbReference type="EMBL" id="QURL01000017">
    <property type="protein sequence ID" value="RFC61771.1"/>
    <property type="molecule type" value="Genomic_DNA"/>
</dbReference>
<dbReference type="SUPFAM" id="SSF47413">
    <property type="entry name" value="lambda repressor-like DNA-binding domains"/>
    <property type="match status" value="1"/>
</dbReference>
<dbReference type="CDD" id="cd06267">
    <property type="entry name" value="PBP1_LacI_sugar_binding-like"/>
    <property type="match status" value="1"/>
</dbReference>
<dbReference type="Gene3D" id="3.40.50.2300">
    <property type="match status" value="2"/>
</dbReference>
<evidence type="ECO:0000259" key="4">
    <source>
        <dbReference type="PROSITE" id="PS50932"/>
    </source>
</evidence>
<organism evidence="5 6">
    <name type="scientific">Fulvimarina endophytica</name>
    <dbReference type="NCBI Taxonomy" id="2293836"/>
    <lineage>
        <taxon>Bacteria</taxon>
        <taxon>Pseudomonadati</taxon>
        <taxon>Pseudomonadota</taxon>
        <taxon>Alphaproteobacteria</taxon>
        <taxon>Hyphomicrobiales</taxon>
        <taxon>Aurantimonadaceae</taxon>
        <taxon>Fulvimarina</taxon>
    </lineage>
</organism>
<dbReference type="Pfam" id="PF13377">
    <property type="entry name" value="Peripla_BP_3"/>
    <property type="match status" value="1"/>
</dbReference>
<evidence type="ECO:0000256" key="1">
    <source>
        <dbReference type="ARBA" id="ARBA00023015"/>
    </source>
</evidence>
<dbReference type="InterPro" id="IPR010982">
    <property type="entry name" value="Lambda_DNA-bd_dom_sf"/>
</dbReference>
<dbReference type="GO" id="GO:0003700">
    <property type="term" value="F:DNA-binding transcription factor activity"/>
    <property type="evidence" value="ECO:0007669"/>
    <property type="project" value="TreeGrafter"/>
</dbReference>
<evidence type="ECO:0000313" key="5">
    <source>
        <dbReference type="EMBL" id="RFC61771.1"/>
    </source>
</evidence>
<keyword evidence="6" id="KW-1185">Reference proteome</keyword>